<dbReference type="PANTHER" id="PTHR34861">
    <property type="match status" value="1"/>
</dbReference>
<protein>
    <recommendedName>
        <fullName evidence="4">Cyclase</fullName>
    </recommendedName>
</protein>
<keyword evidence="3" id="KW-1185">Reference proteome</keyword>
<dbReference type="AlphaFoldDB" id="A0A0C3C3U5"/>
<dbReference type="GO" id="GO:0004061">
    <property type="term" value="F:arylformamidase activity"/>
    <property type="evidence" value="ECO:0007669"/>
    <property type="project" value="InterPro"/>
</dbReference>
<evidence type="ECO:0000256" key="1">
    <source>
        <dbReference type="ARBA" id="ARBA00007865"/>
    </source>
</evidence>
<accession>A0A0C3C3U5</accession>
<dbReference type="PANTHER" id="PTHR34861:SF11">
    <property type="entry name" value="CYCLASE"/>
    <property type="match status" value="1"/>
</dbReference>
<dbReference type="EMBL" id="KN832894">
    <property type="protein sequence ID" value="KIM93558.1"/>
    <property type="molecule type" value="Genomic_DNA"/>
</dbReference>
<dbReference type="InterPro" id="IPR037175">
    <property type="entry name" value="KFase_sf"/>
</dbReference>
<reference evidence="2 3" key="1">
    <citation type="submission" date="2014-04" db="EMBL/GenBank/DDBJ databases">
        <authorList>
            <consortium name="DOE Joint Genome Institute"/>
            <person name="Kuo A."/>
            <person name="Martino E."/>
            <person name="Perotto S."/>
            <person name="Kohler A."/>
            <person name="Nagy L.G."/>
            <person name="Floudas D."/>
            <person name="Copeland A."/>
            <person name="Barry K.W."/>
            <person name="Cichocki N."/>
            <person name="Veneault-Fourrey C."/>
            <person name="LaButti K."/>
            <person name="Lindquist E.A."/>
            <person name="Lipzen A."/>
            <person name="Lundell T."/>
            <person name="Morin E."/>
            <person name="Murat C."/>
            <person name="Sun H."/>
            <person name="Tunlid A."/>
            <person name="Henrissat B."/>
            <person name="Grigoriev I.V."/>
            <person name="Hibbett D.S."/>
            <person name="Martin F."/>
            <person name="Nordberg H.P."/>
            <person name="Cantor M.N."/>
            <person name="Hua S.X."/>
        </authorList>
    </citation>
    <scope>NUCLEOTIDE SEQUENCE [LARGE SCALE GENOMIC DNA]</scope>
    <source>
        <strain evidence="2 3">Zn</strain>
    </source>
</reference>
<dbReference type="InParanoid" id="A0A0C3C3U5"/>
<name>A0A0C3C3U5_OIDMZ</name>
<dbReference type="STRING" id="913774.A0A0C3C3U5"/>
<gene>
    <name evidence="2" type="ORF">OIDMADRAFT_46182</name>
</gene>
<dbReference type="InterPro" id="IPR007325">
    <property type="entry name" value="KFase/CYL"/>
</dbReference>
<reference evidence="3" key="2">
    <citation type="submission" date="2015-01" db="EMBL/GenBank/DDBJ databases">
        <title>Evolutionary Origins and Diversification of the Mycorrhizal Mutualists.</title>
        <authorList>
            <consortium name="DOE Joint Genome Institute"/>
            <consortium name="Mycorrhizal Genomics Consortium"/>
            <person name="Kohler A."/>
            <person name="Kuo A."/>
            <person name="Nagy L.G."/>
            <person name="Floudas D."/>
            <person name="Copeland A."/>
            <person name="Barry K.W."/>
            <person name="Cichocki N."/>
            <person name="Veneault-Fourrey C."/>
            <person name="LaButti K."/>
            <person name="Lindquist E.A."/>
            <person name="Lipzen A."/>
            <person name="Lundell T."/>
            <person name="Morin E."/>
            <person name="Murat C."/>
            <person name="Riley R."/>
            <person name="Ohm R."/>
            <person name="Sun H."/>
            <person name="Tunlid A."/>
            <person name="Henrissat B."/>
            <person name="Grigoriev I.V."/>
            <person name="Hibbett D.S."/>
            <person name="Martin F."/>
        </authorList>
    </citation>
    <scope>NUCLEOTIDE SEQUENCE [LARGE SCALE GENOMIC DNA]</scope>
    <source>
        <strain evidence="3">Zn</strain>
    </source>
</reference>
<proteinExistence type="inferred from homology"/>
<sequence length="325" mass="35502">MPRPTYDSLPLRSGDPPCSAWGLYGTDDQLGTLNLLSPEVVAEAAKEIRTGARVGLNLPVGYLVEPTHGRLGLKHTVLPSKGAIAIHDDVIELNTQCSTQWDGLRHVGYRKSGLFYNGATKDQISGANTTPILGIHSWCEKGIAGRGILLDYLRWSQEQNQKYDVLKGHAITVEELQACAKAQNIVPREGDILFVRTGFKVGYAALSKEEKTEWARNSPTLWTGIETSEKTARWLWDTGFAACAGDQPGWEAFPIWTTPDVGGLGELSLHEVMLGGWGMPIGEFFDLEQLSEECAKQGRYSFFVTSMPLNILGGVGTPPNALAIF</sequence>
<dbReference type="GO" id="GO:0019441">
    <property type="term" value="P:L-tryptophan catabolic process to kynurenine"/>
    <property type="evidence" value="ECO:0007669"/>
    <property type="project" value="InterPro"/>
</dbReference>
<evidence type="ECO:0000313" key="3">
    <source>
        <dbReference type="Proteomes" id="UP000054321"/>
    </source>
</evidence>
<dbReference type="Proteomes" id="UP000054321">
    <property type="component" value="Unassembled WGS sequence"/>
</dbReference>
<evidence type="ECO:0008006" key="4">
    <source>
        <dbReference type="Google" id="ProtNLM"/>
    </source>
</evidence>
<dbReference type="Gene3D" id="3.50.30.50">
    <property type="entry name" value="Putative cyclase"/>
    <property type="match status" value="1"/>
</dbReference>
<comment type="similarity">
    <text evidence="1">Belongs to the Cyclase 1 superfamily.</text>
</comment>
<evidence type="ECO:0000313" key="2">
    <source>
        <dbReference type="EMBL" id="KIM93558.1"/>
    </source>
</evidence>
<dbReference type="Pfam" id="PF04199">
    <property type="entry name" value="Cyclase"/>
    <property type="match status" value="1"/>
</dbReference>
<dbReference type="SUPFAM" id="SSF102198">
    <property type="entry name" value="Putative cyclase"/>
    <property type="match status" value="1"/>
</dbReference>
<dbReference type="HOGENOM" id="CLU_030671_1_0_1"/>
<organism evidence="2 3">
    <name type="scientific">Oidiodendron maius (strain Zn)</name>
    <dbReference type="NCBI Taxonomy" id="913774"/>
    <lineage>
        <taxon>Eukaryota</taxon>
        <taxon>Fungi</taxon>
        <taxon>Dikarya</taxon>
        <taxon>Ascomycota</taxon>
        <taxon>Pezizomycotina</taxon>
        <taxon>Leotiomycetes</taxon>
        <taxon>Leotiomycetes incertae sedis</taxon>
        <taxon>Myxotrichaceae</taxon>
        <taxon>Oidiodendron</taxon>
    </lineage>
</organism>
<dbReference type="OrthoDB" id="5396at2759"/>